<evidence type="ECO:0000313" key="7">
    <source>
        <dbReference type="Proteomes" id="UP000038045"/>
    </source>
</evidence>
<proteinExistence type="predicted"/>
<dbReference type="Pfam" id="PF01826">
    <property type="entry name" value="TIL"/>
    <property type="match status" value="1"/>
</dbReference>
<feature type="domain" description="TIL" evidence="6">
    <location>
        <begin position="201"/>
        <end position="251"/>
    </location>
</feature>
<dbReference type="Gene3D" id="2.10.25.10">
    <property type="entry name" value="Laminin"/>
    <property type="match status" value="3"/>
</dbReference>
<name>A0A0N4Z9X5_PARTI</name>
<dbReference type="WBParaSite" id="PTRK_0000418300.1">
    <property type="protein sequence ID" value="PTRK_0000418300.1"/>
    <property type="gene ID" value="PTRK_0000418300"/>
</dbReference>
<dbReference type="Proteomes" id="UP000038045">
    <property type="component" value="Unplaced"/>
</dbReference>
<evidence type="ECO:0000256" key="5">
    <source>
        <dbReference type="SAM" id="SignalP"/>
    </source>
</evidence>
<dbReference type="InterPro" id="IPR002919">
    <property type="entry name" value="TIL_dom"/>
</dbReference>
<dbReference type="CDD" id="cd19941">
    <property type="entry name" value="TIL"/>
    <property type="match status" value="1"/>
</dbReference>
<keyword evidence="2" id="KW-0722">Serine protease inhibitor</keyword>
<feature type="signal peptide" evidence="5">
    <location>
        <begin position="1"/>
        <end position="22"/>
    </location>
</feature>
<evidence type="ECO:0000256" key="3">
    <source>
        <dbReference type="ARBA" id="ARBA00023157"/>
    </source>
</evidence>
<evidence type="ECO:0000313" key="8">
    <source>
        <dbReference type="WBParaSite" id="PTRK_0000418300.1"/>
    </source>
</evidence>
<keyword evidence="7" id="KW-1185">Reference proteome</keyword>
<keyword evidence="1" id="KW-0646">Protease inhibitor</keyword>
<dbReference type="PANTHER" id="PTHR23259:SF74">
    <property type="entry name" value="TIL DOMAIN-CONTAINING PROTEIN"/>
    <property type="match status" value="1"/>
</dbReference>
<dbReference type="AlphaFoldDB" id="A0A0N4Z9X5"/>
<reference evidence="8" key="1">
    <citation type="submission" date="2017-02" db="UniProtKB">
        <authorList>
            <consortium name="WormBaseParasite"/>
        </authorList>
    </citation>
    <scope>IDENTIFICATION</scope>
</reference>
<sequence>MRLQIIFLILLILIFNEFVVESIRRKNPSKNIQQKKKQNKGKSKKNDNKCKPNETKVCASLCKRTCSDPYVNCGQNCSKKQCECKAPYVYNEKMKKCTGLDKCPQPKTTPTPTTKKTTTIKPTSCPQNETIIDENTITCEGKCYGLPQSICTDANLGTRCECMNGYVRNASNICILGIDCPLDFTPITKPKPSLTCVYPFKWTSCRSACPPTCSSRRKIECLNNYCLPPGCACMEPFALNSKGECVRKIECDNEKIPQLEKTDTSKIKCPENMVLVKGRSSCEKKCGESVDYSRCMRREFKYACECPYPFVINKTGICIRNDDDC</sequence>
<evidence type="ECO:0000259" key="6">
    <source>
        <dbReference type="Pfam" id="PF01826"/>
    </source>
</evidence>
<dbReference type="STRING" id="131310.A0A0N4Z9X5"/>
<keyword evidence="3" id="KW-1015">Disulfide bond</keyword>
<dbReference type="GO" id="GO:0004867">
    <property type="term" value="F:serine-type endopeptidase inhibitor activity"/>
    <property type="evidence" value="ECO:0007669"/>
    <property type="project" value="UniProtKB-KW"/>
</dbReference>
<feature type="region of interest" description="Disordered" evidence="4">
    <location>
        <begin position="28"/>
        <end position="52"/>
    </location>
</feature>
<accession>A0A0N4Z9X5</accession>
<organism evidence="7 8">
    <name type="scientific">Parastrongyloides trichosuri</name>
    <name type="common">Possum-specific nematode worm</name>
    <dbReference type="NCBI Taxonomy" id="131310"/>
    <lineage>
        <taxon>Eukaryota</taxon>
        <taxon>Metazoa</taxon>
        <taxon>Ecdysozoa</taxon>
        <taxon>Nematoda</taxon>
        <taxon>Chromadorea</taxon>
        <taxon>Rhabditida</taxon>
        <taxon>Tylenchina</taxon>
        <taxon>Panagrolaimomorpha</taxon>
        <taxon>Strongyloidoidea</taxon>
        <taxon>Strongyloididae</taxon>
        <taxon>Parastrongyloides</taxon>
    </lineage>
</organism>
<feature type="chain" id="PRO_5005891478" evidence="5">
    <location>
        <begin position="23"/>
        <end position="325"/>
    </location>
</feature>
<dbReference type="InterPro" id="IPR036084">
    <property type="entry name" value="Ser_inhib-like_sf"/>
</dbReference>
<dbReference type="InterPro" id="IPR051368">
    <property type="entry name" value="SerProtInhib-TIL_Domain"/>
</dbReference>
<evidence type="ECO:0000256" key="1">
    <source>
        <dbReference type="ARBA" id="ARBA00022690"/>
    </source>
</evidence>
<evidence type="ECO:0000256" key="2">
    <source>
        <dbReference type="ARBA" id="ARBA00022900"/>
    </source>
</evidence>
<feature type="compositionally biased region" description="Basic residues" evidence="4">
    <location>
        <begin position="28"/>
        <end position="43"/>
    </location>
</feature>
<keyword evidence="5" id="KW-0732">Signal</keyword>
<dbReference type="PANTHER" id="PTHR23259">
    <property type="entry name" value="RIDDLE"/>
    <property type="match status" value="1"/>
</dbReference>
<dbReference type="SUPFAM" id="SSF57567">
    <property type="entry name" value="Serine protease inhibitors"/>
    <property type="match status" value="3"/>
</dbReference>
<protein>
    <submittedName>
        <fullName evidence="8">TIL domain-containing protein</fullName>
    </submittedName>
</protein>
<evidence type="ECO:0000256" key="4">
    <source>
        <dbReference type="SAM" id="MobiDB-lite"/>
    </source>
</evidence>